<sequence length="77" mass="8327">MALLLSLVLRVTALAELDREQHPLLYSGGVSQEQCADGKLLVVSVPQSAPPCMWVYAPLCPGQQVHNVAAVQFASFY</sequence>
<dbReference type="EMBL" id="JBGBPQ010000019">
    <property type="protein sequence ID" value="KAL1505039.1"/>
    <property type="molecule type" value="Genomic_DNA"/>
</dbReference>
<comment type="caution">
    <text evidence="2">The sequence shown here is derived from an EMBL/GenBank/DDBJ whole genome shotgun (WGS) entry which is preliminary data.</text>
</comment>
<evidence type="ECO:0008006" key="4">
    <source>
        <dbReference type="Google" id="ProtNLM"/>
    </source>
</evidence>
<evidence type="ECO:0000313" key="2">
    <source>
        <dbReference type="EMBL" id="KAL1505039.1"/>
    </source>
</evidence>
<evidence type="ECO:0000313" key="3">
    <source>
        <dbReference type="Proteomes" id="UP001515480"/>
    </source>
</evidence>
<name>A0AB34ITE5_PRYPA</name>
<dbReference type="AlphaFoldDB" id="A0AB34ITE5"/>
<keyword evidence="3" id="KW-1185">Reference proteome</keyword>
<proteinExistence type="predicted"/>
<accession>A0AB34ITE5</accession>
<organism evidence="2 3">
    <name type="scientific">Prymnesium parvum</name>
    <name type="common">Toxic golden alga</name>
    <dbReference type="NCBI Taxonomy" id="97485"/>
    <lineage>
        <taxon>Eukaryota</taxon>
        <taxon>Haptista</taxon>
        <taxon>Haptophyta</taxon>
        <taxon>Prymnesiophyceae</taxon>
        <taxon>Prymnesiales</taxon>
        <taxon>Prymnesiaceae</taxon>
        <taxon>Prymnesium</taxon>
    </lineage>
</organism>
<reference evidence="2 3" key="1">
    <citation type="journal article" date="2024" name="Science">
        <title>Giant polyketide synthase enzymes in the biosynthesis of giant marine polyether toxins.</title>
        <authorList>
            <person name="Fallon T.R."/>
            <person name="Shende V.V."/>
            <person name="Wierzbicki I.H."/>
            <person name="Pendleton A.L."/>
            <person name="Watervoot N.F."/>
            <person name="Auber R.P."/>
            <person name="Gonzalez D.J."/>
            <person name="Wisecaver J.H."/>
            <person name="Moore B.S."/>
        </authorList>
    </citation>
    <scope>NUCLEOTIDE SEQUENCE [LARGE SCALE GENOMIC DNA]</scope>
    <source>
        <strain evidence="2 3">12B1</strain>
    </source>
</reference>
<feature type="signal peptide" evidence="1">
    <location>
        <begin position="1"/>
        <end position="15"/>
    </location>
</feature>
<feature type="chain" id="PRO_5044329072" description="Transmembrane 9 superfamily member" evidence="1">
    <location>
        <begin position="16"/>
        <end position="77"/>
    </location>
</feature>
<dbReference type="Proteomes" id="UP001515480">
    <property type="component" value="Unassembled WGS sequence"/>
</dbReference>
<gene>
    <name evidence="2" type="ORF">AB1Y20_008799</name>
</gene>
<protein>
    <recommendedName>
        <fullName evidence="4">Transmembrane 9 superfamily member</fullName>
    </recommendedName>
</protein>
<keyword evidence="1" id="KW-0732">Signal</keyword>
<evidence type="ECO:0000256" key="1">
    <source>
        <dbReference type="SAM" id="SignalP"/>
    </source>
</evidence>